<dbReference type="EMBL" id="JBELPZ010000005">
    <property type="protein sequence ID" value="MFL9844111.1"/>
    <property type="molecule type" value="Genomic_DNA"/>
</dbReference>
<dbReference type="InterPro" id="IPR009056">
    <property type="entry name" value="Cyt_c-like_dom"/>
</dbReference>
<comment type="caution">
    <text evidence="7">The sequence shown here is derived from an EMBL/GenBank/DDBJ whole genome shotgun (WGS) entry which is preliminary data.</text>
</comment>
<proteinExistence type="predicted"/>
<keyword evidence="2 4" id="KW-0479">Metal-binding</keyword>
<accession>A0ABW8YY80</accession>
<dbReference type="Proteomes" id="UP001629156">
    <property type="component" value="Unassembled WGS sequence"/>
</dbReference>
<evidence type="ECO:0000256" key="5">
    <source>
        <dbReference type="SAM" id="MobiDB-lite"/>
    </source>
</evidence>
<protein>
    <submittedName>
        <fullName evidence="7">C-type cytochrome</fullName>
    </submittedName>
</protein>
<evidence type="ECO:0000256" key="2">
    <source>
        <dbReference type="ARBA" id="ARBA00022723"/>
    </source>
</evidence>
<dbReference type="RefSeq" id="WP_408084365.1">
    <property type="nucleotide sequence ID" value="NZ_JBELPZ010000005.1"/>
</dbReference>
<reference evidence="7 8" key="1">
    <citation type="submission" date="2024-06" db="EMBL/GenBank/DDBJ databases">
        <authorList>
            <person name="Kaempfer P."/>
            <person name="Viver T."/>
        </authorList>
    </citation>
    <scope>NUCLEOTIDE SEQUENCE [LARGE SCALE GENOMIC DNA]</scope>
    <source>
        <strain evidence="7 8">ST-119</strain>
    </source>
</reference>
<dbReference type="Gene3D" id="1.10.760.10">
    <property type="entry name" value="Cytochrome c-like domain"/>
    <property type="match status" value="1"/>
</dbReference>
<dbReference type="SUPFAM" id="SSF46626">
    <property type="entry name" value="Cytochrome c"/>
    <property type="match status" value="1"/>
</dbReference>
<sequence length="134" mass="14942">MKKLVYIIPALLIIACGKNKKEETPEYTPRSVQEGKQAPALSAEAQKGKEIFEGKGNCISCHKTESKAIGPAVKDIATVYKQKNGDMVAFLKEKADPIVDPDQYPVMKTNLYLTKTFTDDELKALEAYFYSFSE</sequence>
<feature type="region of interest" description="Disordered" evidence="5">
    <location>
        <begin position="25"/>
        <end position="44"/>
    </location>
</feature>
<organism evidence="7 8">
    <name type="scientific">Flavobacterium rhizosphaerae</name>
    <dbReference type="NCBI Taxonomy" id="3163298"/>
    <lineage>
        <taxon>Bacteria</taxon>
        <taxon>Pseudomonadati</taxon>
        <taxon>Bacteroidota</taxon>
        <taxon>Flavobacteriia</taxon>
        <taxon>Flavobacteriales</taxon>
        <taxon>Flavobacteriaceae</taxon>
        <taxon>Flavobacterium</taxon>
    </lineage>
</organism>
<keyword evidence="8" id="KW-1185">Reference proteome</keyword>
<evidence type="ECO:0000256" key="3">
    <source>
        <dbReference type="ARBA" id="ARBA00023004"/>
    </source>
</evidence>
<keyword evidence="1 4" id="KW-0349">Heme</keyword>
<evidence type="ECO:0000259" key="6">
    <source>
        <dbReference type="PROSITE" id="PS51007"/>
    </source>
</evidence>
<evidence type="ECO:0000313" key="7">
    <source>
        <dbReference type="EMBL" id="MFL9844111.1"/>
    </source>
</evidence>
<evidence type="ECO:0000256" key="4">
    <source>
        <dbReference type="PROSITE-ProRule" id="PRU00433"/>
    </source>
</evidence>
<dbReference type="InterPro" id="IPR036909">
    <property type="entry name" value="Cyt_c-like_dom_sf"/>
</dbReference>
<gene>
    <name evidence="7" type="ORF">ABS766_06735</name>
</gene>
<dbReference type="PROSITE" id="PS51257">
    <property type="entry name" value="PROKAR_LIPOPROTEIN"/>
    <property type="match status" value="1"/>
</dbReference>
<evidence type="ECO:0000313" key="8">
    <source>
        <dbReference type="Proteomes" id="UP001629156"/>
    </source>
</evidence>
<dbReference type="PROSITE" id="PS51007">
    <property type="entry name" value="CYTC"/>
    <property type="match status" value="1"/>
</dbReference>
<dbReference type="Pfam" id="PF00034">
    <property type="entry name" value="Cytochrom_C"/>
    <property type="match status" value="1"/>
</dbReference>
<evidence type="ECO:0000256" key="1">
    <source>
        <dbReference type="ARBA" id="ARBA00022617"/>
    </source>
</evidence>
<feature type="domain" description="Cytochrome c" evidence="6">
    <location>
        <begin position="43"/>
        <end position="133"/>
    </location>
</feature>
<name>A0ABW8YY80_9FLAO</name>
<keyword evidence="3 4" id="KW-0408">Iron</keyword>